<name>A0A1G5JN48_9HYPH</name>
<evidence type="ECO:0000256" key="2">
    <source>
        <dbReference type="ARBA" id="ARBA00005513"/>
    </source>
</evidence>
<comment type="subunit">
    <text evidence="14 15">F-type ATPases have 2 components, F(1) - the catalytic core - and F(0) - the membrane proton channel. F(1) has five subunits: alpha(3), beta(3), gamma(1), delta(1), epsilon(1). F(0) has three main subunits: a(1), b(2) and c(10-14). The alpha and beta chains form an alternating ring which encloses part of the gamma chain. F(1) is attached to F(0) by a central stalk formed by the gamma and epsilon chains, while a peripheral stalk is formed by the delta and b chains.</text>
</comment>
<dbReference type="GO" id="GO:0046933">
    <property type="term" value="F:proton-transporting ATP synthase activity, rotational mechanism"/>
    <property type="evidence" value="ECO:0007669"/>
    <property type="project" value="UniProtKB-UniRule"/>
</dbReference>
<dbReference type="HAMAP" id="MF_01398">
    <property type="entry name" value="ATP_synth_b_bprime"/>
    <property type="match status" value="1"/>
</dbReference>
<feature type="transmembrane region" description="Helical" evidence="15">
    <location>
        <begin position="6"/>
        <end position="25"/>
    </location>
</feature>
<organism evidence="18 19">
    <name type="scientific">Microvirga guangxiensis</name>
    <dbReference type="NCBI Taxonomy" id="549386"/>
    <lineage>
        <taxon>Bacteria</taxon>
        <taxon>Pseudomonadati</taxon>
        <taxon>Pseudomonadota</taxon>
        <taxon>Alphaproteobacteria</taxon>
        <taxon>Hyphomicrobiales</taxon>
        <taxon>Methylobacteriaceae</taxon>
        <taxon>Microvirga</taxon>
    </lineage>
</organism>
<evidence type="ECO:0000256" key="9">
    <source>
        <dbReference type="ARBA" id="ARBA00023065"/>
    </source>
</evidence>
<dbReference type="CDD" id="cd06503">
    <property type="entry name" value="ATP-synt_Fo_b"/>
    <property type="match status" value="1"/>
</dbReference>
<keyword evidence="3 15" id="KW-0813">Transport</keyword>
<dbReference type="STRING" id="549386.SAMN02927923_02736"/>
<evidence type="ECO:0000256" key="13">
    <source>
        <dbReference type="ARBA" id="ARBA00025614"/>
    </source>
</evidence>
<dbReference type="Pfam" id="PF00430">
    <property type="entry name" value="ATP-synt_B"/>
    <property type="match status" value="1"/>
</dbReference>
<evidence type="ECO:0000256" key="16">
    <source>
        <dbReference type="RuleBase" id="RU003848"/>
    </source>
</evidence>
<protein>
    <recommendedName>
        <fullName evidence="15">ATP synthase subunit b</fullName>
    </recommendedName>
    <alternativeName>
        <fullName evidence="15">ATP synthase F(0) sector subunit b</fullName>
    </alternativeName>
    <alternativeName>
        <fullName evidence="15">ATPase subunit I</fullName>
    </alternativeName>
    <alternativeName>
        <fullName evidence="15">F-type ATPase subunit b</fullName>
        <shortName evidence="15">F-ATPase subunit b</shortName>
    </alternativeName>
</protein>
<keyword evidence="11 15" id="KW-0066">ATP synthesis</keyword>
<keyword evidence="9 15" id="KW-0406">Ion transport</keyword>
<evidence type="ECO:0000256" key="10">
    <source>
        <dbReference type="ARBA" id="ARBA00023136"/>
    </source>
</evidence>
<evidence type="ECO:0000256" key="8">
    <source>
        <dbReference type="ARBA" id="ARBA00022989"/>
    </source>
</evidence>
<comment type="function">
    <text evidence="12 15">F(1)F(0) ATP synthase produces ATP from ADP in the presence of a proton or sodium gradient. F-type ATPases consist of two structural domains, F(1) containing the extramembraneous catalytic core and F(0) containing the membrane proton channel, linked together by a central stalk and a peripheral stalk. During catalysis, ATP synthesis in the catalytic domain of F(1) is coupled via a rotary mechanism of the central stalk subunits to proton translocation.</text>
</comment>
<keyword evidence="17" id="KW-0175">Coiled coil</keyword>
<evidence type="ECO:0000256" key="11">
    <source>
        <dbReference type="ARBA" id="ARBA00023310"/>
    </source>
</evidence>
<accession>A0A1G5JN48</accession>
<dbReference type="OrthoDB" id="8479836at2"/>
<keyword evidence="10 15" id="KW-0472">Membrane</keyword>
<comment type="subcellular location">
    <subcellularLocation>
        <location evidence="1">Cell inner membrane</location>
        <topology evidence="1">Single-pass membrane protein</topology>
    </subcellularLocation>
    <subcellularLocation>
        <location evidence="15">Cell membrane</location>
        <topology evidence="15">Single-pass membrane protein</topology>
    </subcellularLocation>
</comment>
<keyword evidence="7 15" id="KW-0375">Hydrogen ion transport</keyword>
<feature type="coiled-coil region" evidence="17">
    <location>
        <begin position="37"/>
        <end position="115"/>
    </location>
</feature>
<gene>
    <name evidence="15" type="primary">atpF</name>
    <name evidence="18" type="ORF">SAMN02927923_02736</name>
</gene>
<evidence type="ECO:0000256" key="17">
    <source>
        <dbReference type="SAM" id="Coils"/>
    </source>
</evidence>
<evidence type="ECO:0000256" key="14">
    <source>
        <dbReference type="ARBA" id="ARBA00025830"/>
    </source>
</evidence>
<keyword evidence="19" id="KW-1185">Reference proteome</keyword>
<keyword evidence="6 15" id="KW-0812">Transmembrane</keyword>
<keyword evidence="5 15" id="KW-0138">CF(0)</keyword>
<evidence type="ECO:0000256" key="4">
    <source>
        <dbReference type="ARBA" id="ARBA00022475"/>
    </source>
</evidence>
<dbReference type="RefSeq" id="WP_091135342.1">
    <property type="nucleotide sequence ID" value="NZ_FMVJ01000007.1"/>
</dbReference>
<evidence type="ECO:0000256" key="6">
    <source>
        <dbReference type="ARBA" id="ARBA00022692"/>
    </source>
</evidence>
<dbReference type="PANTHER" id="PTHR33445">
    <property type="entry name" value="ATP SYNTHASE SUBUNIT B', CHLOROPLASTIC"/>
    <property type="match status" value="1"/>
</dbReference>
<evidence type="ECO:0000256" key="15">
    <source>
        <dbReference type="HAMAP-Rule" id="MF_01398"/>
    </source>
</evidence>
<evidence type="ECO:0000256" key="1">
    <source>
        <dbReference type="ARBA" id="ARBA00004377"/>
    </source>
</evidence>
<keyword evidence="8 15" id="KW-1133">Transmembrane helix</keyword>
<evidence type="ECO:0000256" key="3">
    <source>
        <dbReference type="ARBA" id="ARBA00022448"/>
    </source>
</evidence>
<comment type="similarity">
    <text evidence="2 15 16">Belongs to the ATPase B chain family.</text>
</comment>
<evidence type="ECO:0000256" key="12">
    <source>
        <dbReference type="ARBA" id="ARBA00025198"/>
    </source>
</evidence>
<dbReference type="InterPro" id="IPR002146">
    <property type="entry name" value="ATP_synth_b/b'su_bac/chlpt"/>
</dbReference>
<reference evidence="18 19" key="1">
    <citation type="submission" date="2016-10" db="EMBL/GenBank/DDBJ databases">
        <authorList>
            <person name="de Groot N.N."/>
        </authorList>
    </citation>
    <scope>NUCLEOTIDE SEQUENCE [LARGE SCALE GENOMIC DNA]</scope>
    <source>
        <strain evidence="18 19">CGMCC 1.7666</strain>
    </source>
</reference>
<dbReference type="GO" id="GO:0005886">
    <property type="term" value="C:plasma membrane"/>
    <property type="evidence" value="ECO:0007669"/>
    <property type="project" value="UniProtKB-SubCell"/>
</dbReference>
<dbReference type="GO" id="GO:0045259">
    <property type="term" value="C:proton-transporting ATP synthase complex"/>
    <property type="evidence" value="ECO:0007669"/>
    <property type="project" value="UniProtKB-KW"/>
</dbReference>
<dbReference type="InterPro" id="IPR050059">
    <property type="entry name" value="ATP_synthase_B_chain"/>
</dbReference>
<dbReference type="Proteomes" id="UP000199569">
    <property type="component" value="Unassembled WGS sequence"/>
</dbReference>
<dbReference type="GO" id="GO:0046961">
    <property type="term" value="F:proton-transporting ATPase activity, rotational mechanism"/>
    <property type="evidence" value="ECO:0007669"/>
    <property type="project" value="TreeGrafter"/>
</dbReference>
<evidence type="ECO:0000313" key="18">
    <source>
        <dbReference type="EMBL" id="SCY89310.1"/>
    </source>
</evidence>
<dbReference type="AlphaFoldDB" id="A0A1G5JN48"/>
<keyword evidence="4 15" id="KW-1003">Cell membrane</keyword>
<dbReference type="EMBL" id="FMVJ01000007">
    <property type="protein sequence ID" value="SCY89310.1"/>
    <property type="molecule type" value="Genomic_DNA"/>
</dbReference>
<evidence type="ECO:0000313" key="19">
    <source>
        <dbReference type="Proteomes" id="UP000199569"/>
    </source>
</evidence>
<evidence type="ECO:0000256" key="7">
    <source>
        <dbReference type="ARBA" id="ARBA00022781"/>
    </source>
</evidence>
<evidence type="ECO:0000256" key="5">
    <source>
        <dbReference type="ARBA" id="ARBA00022547"/>
    </source>
</evidence>
<sequence length="161" mass="17566">MLANPTFWVAVSLFIFIGLLYYYGVPRTIGNQLDSRGKRIADELAEAKRLRQDAENLLKEFESKRAAAEREAAEIVSNAKQEAERLAAEAQEKMADFVKRRTASAEAKIAQAEAQASAEVRAAAVDAAVKASERVLRQEINGSTASALVSKGLTDVRAKLQ</sequence>
<dbReference type="PANTHER" id="PTHR33445:SF1">
    <property type="entry name" value="ATP SYNTHASE SUBUNIT B"/>
    <property type="match status" value="1"/>
</dbReference>
<proteinExistence type="inferred from homology"/>
<comment type="function">
    <text evidence="13">Component of the F(0) channel, it forms part of the peripheral stalk, linking F(1) to F(0). The b'-subunit is a diverged and duplicated form of b found in plants and photosynthetic bacteria.</text>
</comment>